<organism evidence="1 2">
    <name type="scientific">Rhodopirellula baltica (strain DSM 10527 / NCIMB 13988 / SH1)</name>
    <dbReference type="NCBI Taxonomy" id="243090"/>
    <lineage>
        <taxon>Bacteria</taxon>
        <taxon>Pseudomonadati</taxon>
        <taxon>Planctomycetota</taxon>
        <taxon>Planctomycetia</taxon>
        <taxon>Pirellulales</taxon>
        <taxon>Pirellulaceae</taxon>
        <taxon>Rhodopirellula</taxon>
    </lineage>
</organism>
<evidence type="ECO:0000313" key="2">
    <source>
        <dbReference type="Proteomes" id="UP000001025"/>
    </source>
</evidence>
<reference evidence="1 2" key="1">
    <citation type="journal article" date="2003" name="Proc. Natl. Acad. Sci. U.S.A.">
        <title>Complete genome sequence of the marine planctomycete Pirellula sp. strain 1.</title>
        <authorList>
            <person name="Gloeckner F.O."/>
            <person name="Kube M."/>
            <person name="Bauer M."/>
            <person name="Teeling H."/>
            <person name="Lombardot T."/>
            <person name="Ludwig W."/>
            <person name="Gade D."/>
            <person name="Beck A."/>
            <person name="Borzym K."/>
            <person name="Heitmann K."/>
            <person name="Rabus R."/>
            <person name="Schlesner H."/>
            <person name="Amann R."/>
            <person name="Reinhardt R."/>
        </authorList>
    </citation>
    <scope>NUCLEOTIDE SEQUENCE [LARGE SCALE GENOMIC DNA]</scope>
    <source>
        <strain evidence="2">DSM 10527 / NCIMB 13988 / SH1</strain>
    </source>
</reference>
<dbReference type="Proteomes" id="UP000001025">
    <property type="component" value="Chromosome"/>
</dbReference>
<accession>Q7UJW5</accession>
<keyword evidence="2" id="KW-1185">Reference proteome</keyword>
<dbReference type="STRING" id="243090.RB11010"/>
<dbReference type="EMBL" id="BX294152">
    <property type="protein sequence ID" value="CAD77116.1"/>
    <property type="molecule type" value="Genomic_DNA"/>
</dbReference>
<dbReference type="eggNOG" id="COG5266">
    <property type="taxonomic scope" value="Bacteria"/>
</dbReference>
<dbReference type="OrthoDB" id="5943at2"/>
<dbReference type="EnsemblBacteria" id="CAD77116">
    <property type="protein sequence ID" value="CAD77116"/>
    <property type="gene ID" value="RB11010"/>
</dbReference>
<dbReference type="InParanoid" id="Q7UJW5"/>
<dbReference type="InterPro" id="IPR019613">
    <property type="entry name" value="DUF4198"/>
</dbReference>
<dbReference type="HOGENOM" id="CLU_079897_0_0_0"/>
<dbReference type="Pfam" id="PF10670">
    <property type="entry name" value="DUF4198"/>
    <property type="match status" value="1"/>
</dbReference>
<name>Q7UJW5_RHOBA</name>
<dbReference type="KEGG" id="rba:RB11010"/>
<evidence type="ECO:0000313" key="1">
    <source>
        <dbReference type="EMBL" id="CAD77116.1"/>
    </source>
</evidence>
<sequence length="278" mass="30853">MNSLLNTRLTMNRLLLSLAFLLTAIPSTTYAHKVWLLPSQTVFSGPEPWLTVDAAVSNDLFYFNHFPLGLDNLVITAPDGTHVEAENQAKGKYRSVFDLPLTQRGTYRVAVVNDGAFASWEENGERRRWRGSADAIASEVPADADNLRITESFGRVETFVTNGAPSLDALKPVGKGIELIPVTHPNDLYAGETATFRFLVNGQPQKDMEIVVIQGGTRYRNSQEETNVTTNEEGEFQITWTGPGMYWIETSHQDNDTKIKNAAGRRMSYAGTVEVLPQ</sequence>
<gene>
    <name evidence="1" type="ordered locus">RB11010</name>
</gene>
<proteinExistence type="predicted"/>
<dbReference type="PATRIC" id="fig|243090.15.peg.5325"/>
<protein>
    <submittedName>
        <fullName evidence="1">Uncharacterized protein</fullName>
    </submittedName>
</protein>
<dbReference type="AlphaFoldDB" id="Q7UJW5"/>